<reference evidence="5" key="1">
    <citation type="journal article" date="2013" name="Genome Announc.">
        <title>Draft genome sequence of the ascomycete Phaeoacremonium aleophilum strain UCR-PA7, a causal agent of the esca disease complex in grapevines.</title>
        <authorList>
            <person name="Blanco-Ulate B."/>
            <person name="Rolshausen P."/>
            <person name="Cantu D."/>
        </authorList>
    </citation>
    <scope>NUCLEOTIDE SEQUENCE [LARGE SCALE GENOMIC DNA]</scope>
    <source>
        <strain evidence="5">UCR-PA7</strain>
    </source>
</reference>
<dbReference type="Pfam" id="PF22942">
    <property type="entry name" value="DUF7025"/>
    <property type="match status" value="1"/>
</dbReference>
<gene>
    <name evidence="4" type="ORF">UCRPA7_1718</name>
</gene>
<feature type="domain" description="DUF7025" evidence="3">
    <location>
        <begin position="340"/>
        <end position="468"/>
    </location>
</feature>
<evidence type="ECO:0000313" key="5">
    <source>
        <dbReference type="Proteomes" id="UP000014074"/>
    </source>
</evidence>
<dbReference type="Pfam" id="PF00004">
    <property type="entry name" value="AAA"/>
    <property type="match status" value="1"/>
</dbReference>
<dbReference type="PANTHER" id="PTHR46411">
    <property type="entry name" value="FAMILY ATPASE, PUTATIVE-RELATED"/>
    <property type="match status" value="1"/>
</dbReference>
<evidence type="ECO:0000259" key="2">
    <source>
        <dbReference type="Pfam" id="PF00004"/>
    </source>
</evidence>
<dbReference type="Gene3D" id="3.40.50.300">
    <property type="entry name" value="P-loop containing nucleotide triphosphate hydrolases"/>
    <property type="match status" value="1"/>
</dbReference>
<dbReference type="OrthoDB" id="10042665at2759"/>
<feature type="domain" description="ATPase AAA-type core" evidence="2">
    <location>
        <begin position="719"/>
        <end position="798"/>
    </location>
</feature>
<proteinExistence type="predicted"/>
<feature type="compositionally biased region" description="Polar residues" evidence="1">
    <location>
        <begin position="277"/>
        <end position="289"/>
    </location>
</feature>
<dbReference type="GeneID" id="19321895"/>
<dbReference type="InterPro" id="IPR054289">
    <property type="entry name" value="DUF7025"/>
</dbReference>
<protein>
    <submittedName>
        <fullName evidence="4">Putative aaa family protein</fullName>
    </submittedName>
</protein>
<name>R8BTL4_PHAM7</name>
<feature type="region of interest" description="Disordered" evidence="1">
    <location>
        <begin position="1"/>
        <end position="37"/>
    </location>
</feature>
<dbReference type="HOGENOM" id="CLU_004471_2_3_1"/>
<sequence length="806" mass="92833">MPAGSHTYEEEDSLQPPALGRIQSETGTAPTHGYGDTRHLDGTVMFSWIKDIESRIVTIEENKKREENEALERAKPDNLEELMLQMESEVRDCNWEQFKNRYSEPEARYAIETLVASDDLAGEMEAEQLNRISPAKRRPYTLTPRKPVRQTQTGKTKDQRLERVRINSAIVLAYLAKVTGQFSWSKKPHTFLKPFKVLIHYHDKMEHEFQELEKKFGGSQESTAEPPKEPEEENENSNQASVDKGKAVDDEVAISSEPHDNRPPTTAPIEVPPSDELPQSQEATITPQEVSEEKPLTTDYEEILRDAMDSKKGYEDMRCYMDFARSRLLTLYHAFDKADYDHPAKIRFDDIWSLFRVGELVYQRTDAGTDVAQPGSDGPRAPQNAPRLFRIYFTWQDIPYWIVEDLETNDAKLRRDADFEPGDTRVACYYIDYDGKSYGGVPHLFDIEPYEGEKDITKLPIYPIRFAKDSEKILKDLKERGQRFTEFISKKDRALAHNGWTLTIDPAGDDIEDGSGNSIRFPQHIDSDVVIDFQEAYQANPWWKPNFPKFVPGQYRPVNLIDSFAVIQWSGKDRYEPITKIEEVVVSVDDVYRLEWNAFAATDEFIVEQDDRRDHDDTKQEVVKQDLSDEDLALLPSRLFVYALRERKFVNADIKCLKPIKPLERPFDNLKIEEKHKEMIQSIVFEHFEKKKLQKKAADTNRELSDQDFIRGKGKGLVILLHGAPGVGKTATAEALSYVYNKPLFPITCGDLGIEPEDVEENLSEIFRLANLWDCMLLLDEAEIFLSHREKKDDNLQRNALVSSMS</sequence>
<dbReference type="GO" id="GO:0005524">
    <property type="term" value="F:ATP binding"/>
    <property type="evidence" value="ECO:0007669"/>
    <property type="project" value="InterPro"/>
</dbReference>
<dbReference type="SUPFAM" id="SSF52540">
    <property type="entry name" value="P-loop containing nucleoside triphosphate hydrolases"/>
    <property type="match status" value="1"/>
</dbReference>
<dbReference type="EMBL" id="KB932902">
    <property type="protein sequence ID" value="EOO02738.1"/>
    <property type="molecule type" value="Genomic_DNA"/>
</dbReference>
<dbReference type="Proteomes" id="UP000014074">
    <property type="component" value="Unassembled WGS sequence"/>
</dbReference>
<dbReference type="GO" id="GO:0016887">
    <property type="term" value="F:ATP hydrolysis activity"/>
    <property type="evidence" value="ECO:0007669"/>
    <property type="project" value="InterPro"/>
</dbReference>
<evidence type="ECO:0000256" key="1">
    <source>
        <dbReference type="SAM" id="MobiDB-lite"/>
    </source>
</evidence>
<dbReference type="PANTHER" id="PTHR46411:SF3">
    <property type="entry name" value="AAA+ ATPASE DOMAIN-CONTAINING PROTEIN"/>
    <property type="match status" value="1"/>
</dbReference>
<evidence type="ECO:0000259" key="3">
    <source>
        <dbReference type="Pfam" id="PF22942"/>
    </source>
</evidence>
<accession>R8BTL4</accession>
<dbReference type="InterPro" id="IPR003959">
    <property type="entry name" value="ATPase_AAA_core"/>
</dbReference>
<evidence type="ECO:0000313" key="4">
    <source>
        <dbReference type="EMBL" id="EOO02738.1"/>
    </source>
</evidence>
<keyword evidence="5" id="KW-1185">Reference proteome</keyword>
<dbReference type="KEGG" id="tmn:UCRPA7_1718"/>
<organism evidence="4 5">
    <name type="scientific">Phaeoacremonium minimum (strain UCR-PA7)</name>
    <name type="common">Esca disease fungus</name>
    <name type="synonym">Togninia minima</name>
    <dbReference type="NCBI Taxonomy" id="1286976"/>
    <lineage>
        <taxon>Eukaryota</taxon>
        <taxon>Fungi</taxon>
        <taxon>Dikarya</taxon>
        <taxon>Ascomycota</taxon>
        <taxon>Pezizomycotina</taxon>
        <taxon>Sordariomycetes</taxon>
        <taxon>Sordariomycetidae</taxon>
        <taxon>Togniniales</taxon>
        <taxon>Togniniaceae</taxon>
        <taxon>Phaeoacremonium</taxon>
    </lineage>
</organism>
<dbReference type="InterPro" id="IPR027417">
    <property type="entry name" value="P-loop_NTPase"/>
</dbReference>
<feature type="region of interest" description="Disordered" evidence="1">
    <location>
        <begin position="215"/>
        <end position="296"/>
    </location>
</feature>
<dbReference type="RefSeq" id="XP_007912488.1">
    <property type="nucleotide sequence ID" value="XM_007914297.1"/>
</dbReference>
<dbReference type="AlphaFoldDB" id="R8BTL4"/>
<dbReference type="eggNOG" id="KOG0742">
    <property type="taxonomic scope" value="Eukaryota"/>
</dbReference>